<dbReference type="PANTHER" id="PTHR21240">
    <property type="entry name" value="2-AMINO-3-CARBOXYLMUCONATE-6-SEMIALDEHYDE DECARBOXYLASE"/>
    <property type="match status" value="1"/>
</dbReference>
<organism evidence="4 5">
    <name type="scientific">Brevundimonas vesicularis</name>
    <name type="common">Pseudomonas vesicularis</name>
    <dbReference type="NCBI Taxonomy" id="41276"/>
    <lineage>
        <taxon>Bacteria</taxon>
        <taxon>Pseudomonadati</taxon>
        <taxon>Pseudomonadota</taxon>
        <taxon>Alphaproteobacteria</taxon>
        <taxon>Caulobacterales</taxon>
        <taxon>Caulobacteraceae</taxon>
        <taxon>Brevundimonas</taxon>
    </lineage>
</organism>
<dbReference type="EMBL" id="JAMYEC010000002">
    <property type="protein sequence ID" value="MDX2334297.1"/>
    <property type="molecule type" value="Genomic_DNA"/>
</dbReference>
<dbReference type="PANTHER" id="PTHR21240:SF28">
    <property type="entry name" value="ISO-OROTATE DECARBOXYLASE (EUROFUNG)"/>
    <property type="match status" value="1"/>
</dbReference>
<evidence type="ECO:0000256" key="1">
    <source>
        <dbReference type="ARBA" id="ARBA00023239"/>
    </source>
</evidence>
<name>A0ABU4KNG2_BREVE</name>
<keyword evidence="5" id="KW-1185">Reference proteome</keyword>
<feature type="domain" description="Amidohydrolase-related" evidence="3">
    <location>
        <begin position="31"/>
        <end position="329"/>
    </location>
</feature>
<dbReference type="RefSeq" id="WP_084375263.1">
    <property type="nucleotide sequence ID" value="NZ_JAMYEC010000002.1"/>
</dbReference>
<evidence type="ECO:0000256" key="2">
    <source>
        <dbReference type="SAM" id="SignalP"/>
    </source>
</evidence>
<protein>
    <submittedName>
        <fullName evidence="4">Amidohydrolase family protein</fullName>
    </submittedName>
</protein>
<feature type="chain" id="PRO_5045175377" evidence="2">
    <location>
        <begin position="27"/>
        <end position="353"/>
    </location>
</feature>
<dbReference type="InterPro" id="IPR032465">
    <property type="entry name" value="ACMSD"/>
</dbReference>
<evidence type="ECO:0000313" key="5">
    <source>
        <dbReference type="Proteomes" id="UP001272940"/>
    </source>
</evidence>
<sequence>MRMKAFIGLMMFQALAWLPLTGVAKAQAPIIDVHLHAMGAADQGPPPLAMCTPINPMPTWNQTQPFLAAFLAWFKHPSCSDPIWSPQTDEEVMQRTLAVMERRNIIGVVSGTSAHVSAWRRAAPDRVIPSLMPDFPPKSGLTAEVAASKAHGDLAVLGELGFQYEGIAPDDARLEPIWAAAEANDVPVAIHMGPGPPGVAYMPQSGYRARLSSPLLLEEVLVRHPKLRVNVMHAGFPMLDDTLALLYAHPQVYVDTGVIVYTQPRPAFYRYLQALVDAGFEKRIMFGSDQMVWPETIERAIAVIDEAPFLSPEQKRDIFYNNAARFLRLDAATLARHQAMGSPSAQGTTTARR</sequence>
<comment type="caution">
    <text evidence="4">The sequence shown here is derived from an EMBL/GenBank/DDBJ whole genome shotgun (WGS) entry which is preliminary data.</text>
</comment>
<dbReference type="Pfam" id="PF04909">
    <property type="entry name" value="Amidohydro_2"/>
    <property type="match status" value="1"/>
</dbReference>
<evidence type="ECO:0000313" key="4">
    <source>
        <dbReference type="EMBL" id="MDX2334297.1"/>
    </source>
</evidence>
<keyword evidence="1" id="KW-0456">Lyase</keyword>
<dbReference type="InterPro" id="IPR006680">
    <property type="entry name" value="Amidohydro-rel"/>
</dbReference>
<dbReference type="SUPFAM" id="SSF51556">
    <property type="entry name" value="Metallo-dependent hydrolases"/>
    <property type="match status" value="1"/>
</dbReference>
<accession>A0ABU4KNG2</accession>
<keyword evidence="2" id="KW-0732">Signal</keyword>
<dbReference type="InterPro" id="IPR032466">
    <property type="entry name" value="Metal_Hydrolase"/>
</dbReference>
<gene>
    <name evidence="4" type="ORF">NJD11_05000</name>
</gene>
<dbReference type="Proteomes" id="UP001272940">
    <property type="component" value="Unassembled WGS sequence"/>
</dbReference>
<evidence type="ECO:0000259" key="3">
    <source>
        <dbReference type="Pfam" id="PF04909"/>
    </source>
</evidence>
<dbReference type="Gene3D" id="3.20.20.140">
    <property type="entry name" value="Metal-dependent hydrolases"/>
    <property type="match status" value="1"/>
</dbReference>
<reference evidence="4 5" key="1">
    <citation type="journal article" date="2023" name="FEMS Microbes">
        <title>Whole genomes of deep-sea sponge-associated bacteria exhibit high novel natural product potential.</title>
        <authorList>
            <person name="Hesketh-Best P.J."/>
            <person name="January G.G."/>
            <person name="Koch M.J."/>
            <person name="Warburton P.J."/>
            <person name="Howell K.L."/>
            <person name="Upton M."/>
        </authorList>
    </citation>
    <scope>NUCLEOTIDE SEQUENCE [LARGE SCALE GENOMIC DNA]</scope>
    <source>
        <strain evidence="4 5">PC206-O</strain>
    </source>
</reference>
<proteinExistence type="predicted"/>
<feature type="signal peptide" evidence="2">
    <location>
        <begin position="1"/>
        <end position="26"/>
    </location>
</feature>